<name>A0AAQ3JZZ5_9LILI</name>
<organism evidence="1 2">
    <name type="scientific">Canna indica</name>
    <name type="common">Indian-shot</name>
    <dbReference type="NCBI Taxonomy" id="4628"/>
    <lineage>
        <taxon>Eukaryota</taxon>
        <taxon>Viridiplantae</taxon>
        <taxon>Streptophyta</taxon>
        <taxon>Embryophyta</taxon>
        <taxon>Tracheophyta</taxon>
        <taxon>Spermatophyta</taxon>
        <taxon>Magnoliopsida</taxon>
        <taxon>Liliopsida</taxon>
        <taxon>Zingiberales</taxon>
        <taxon>Cannaceae</taxon>
        <taxon>Canna</taxon>
    </lineage>
</organism>
<dbReference type="AlphaFoldDB" id="A0AAQ3JZZ5"/>
<reference evidence="1 2" key="1">
    <citation type="submission" date="2023-10" db="EMBL/GenBank/DDBJ databases">
        <title>Chromosome-scale genome assembly provides insights into flower coloration mechanisms of Canna indica.</title>
        <authorList>
            <person name="Li C."/>
        </authorList>
    </citation>
    <scope>NUCLEOTIDE SEQUENCE [LARGE SCALE GENOMIC DNA]</scope>
    <source>
        <tissue evidence="1">Flower</tissue>
    </source>
</reference>
<keyword evidence="2" id="KW-1185">Reference proteome</keyword>
<dbReference type="Proteomes" id="UP001327560">
    <property type="component" value="Chromosome 2"/>
</dbReference>
<sequence length="83" mass="9157">MADDLSLHLTNLDEVQNFNLDLFWIHQAAGPVVGCSIKSNYSSIFWFSGFLKFGEGYGGGQRDLVGYLLEELEIDGGESLHCA</sequence>
<proteinExistence type="predicted"/>
<accession>A0AAQ3JZZ5</accession>
<evidence type="ECO:0000313" key="1">
    <source>
        <dbReference type="EMBL" id="WOK99342.1"/>
    </source>
</evidence>
<evidence type="ECO:0000313" key="2">
    <source>
        <dbReference type="Proteomes" id="UP001327560"/>
    </source>
</evidence>
<dbReference type="EMBL" id="CP136891">
    <property type="protein sequence ID" value="WOK99342.1"/>
    <property type="molecule type" value="Genomic_DNA"/>
</dbReference>
<gene>
    <name evidence="1" type="ORF">Cni_G08054</name>
</gene>
<protein>
    <submittedName>
        <fullName evidence="1">Uncharacterized protein</fullName>
    </submittedName>
</protein>